<dbReference type="InterPro" id="IPR014249">
    <property type="entry name" value="Spore_V_B"/>
</dbReference>
<evidence type="ECO:0000256" key="2">
    <source>
        <dbReference type="ARBA" id="ARBA00010199"/>
    </source>
</evidence>
<proteinExistence type="inferred from homology"/>
<evidence type="ECO:0000256" key="6">
    <source>
        <dbReference type="ARBA" id="ARBA00023136"/>
    </source>
</evidence>
<feature type="transmembrane region" description="Helical" evidence="8">
    <location>
        <begin position="238"/>
        <end position="264"/>
    </location>
</feature>
<sequence>MLSIFEVYKMKKDSFFRDSFILTFSNLITGILGFIFSIILSHKLGAEGMGLYGLIMPIYDLFICLISGGMIAAISKVSAEYFSKGDFKNLNKTIDVSIAFDILWGFFVAVIVFFTSTFIGKYALKDTRSILSIKVICPAMLFITISSILKGYFYGISKVKIPAFIDVFEKTLRIFFLILIVSAFSLKKTESTVTAAYITLTIGEFVSTFLLYIAYIIHKKKLNFGYRHEGKAQLLFNVLSVSFPLCLTGFLTTLLFTLSTILIPRRLLAAGFTYNAALSLMGKFSGMSLNIIFFPMVIIHSISTILIPNLSQTVSNKNYWAVEDRINQVLRISLLLGLSTTIICLTIPKSLGNLFYKRNDLGNYISFACLSAPFLYLSATSHGILNGLGKPGVILRNSLIVAIEEIVLIFILVRIPFINIYGVGISFIITSITELTLNLNIIKNNYFINMGKNELAIITLLSILFFFILNILKSLLVDSLCKYIIIMIIGFCLYPVYHILRQKSK</sequence>
<feature type="transmembrane region" description="Helical" evidence="8">
    <location>
        <begin position="364"/>
        <end position="385"/>
    </location>
</feature>
<dbReference type="PIRSF" id="PIRSF038958">
    <property type="entry name" value="PG_synth_SpoVB"/>
    <property type="match status" value="1"/>
</dbReference>
<feature type="transmembrane region" description="Helical" evidence="8">
    <location>
        <begin position="329"/>
        <end position="348"/>
    </location>
</feature>
<dbReference type="PANTHER" id="PTHR43298:SF2">
    <property type="entry name" value="FMN_FAD EXPORTER YEEO-RELATED"/>
    <property type="match status" value="1"/>
</dbReference>
<comment type="subcellular location">
    <subcellularLocation>
        <location evidence="1">Membrane</location>
        <topology evidence="1">Multi-pass membrane protein</topology>
    </subcellularLocation>
</comment>
<feature type="transmembrane region" description="Helical" evidence="8">
    <location>
        <begin position="96"/>
        <end position="119"/>
    </location>
</feature>
<keyword evidence="6 8" id="KW-0472">Membrane</keyword>
<reference evidence="9 10" key="1">
    <citation type="submission" date="2018-06" db="EMBL/GenBank/DDBJ databases">
        <title>Genome conservation of Clostridium tetani.</title>
        <authorList>
            <person name="Bruggemann H."/>
            <person name="Popoff M.R."/>
        </authorList>
    </citation>
    <scope>NUCLEOTIDE SEQUENCE [LARGE SCALE GENOMIC DNA]</scope>
    <source>
        <strain evidence="9 10">2017.061</strain>
    </source>
</reference>
<dbReference type="Proteomes" id="UP000290921">
    <property type="component" value="Unassembled WGS sequence"/>
</dbReference>
<evidence type="ECO:0000256" key="8">
    <source>
        <dbReference type="SAM" id="Phobius"/>
    </source>
</evidence>
<comment type="similarity">
    <text evidence="2">Belongs to the multi antimicrobial extrusion (MATE) (TC 2.A.66.1) family.</text>
</comment>
<organism evidence="9 10">
    <name type="scientific">Clostridium tetani</name>
    <dbReference type="NCBI Taxonomy" id="1513"/>
    <lineage>
        <taxon>Bacteria</taxon>
        <taxon>Bacillati</taxon>
        <taxon>Bacillota</taxon>
        <taxon>Clostridia</taxon>
        <taxon>Eubacteriales</taxon>
        <taxon>Clostridiaceae</taxon>
        <taxon>Clostridium</taxon>
    </lineage>
</organism>
<gene>
    <name evidence="9" type="primary">spoVB</name>
    <name evidence="9" type="ORF">DP130_01025</name>
</gene>
<feature type="transmembrane region" description="Helical" evidence="8">
    <location>
        <begin position="483"/>
        <end position="500"/>
    </location>
</feature>
<feature type="transmembrane region" description="Helical" evidence="8">
    <location>
        <begin position="52"/>
        <end position="75"/>
    </location>
</feature>
<feature type="transmembrane region" description="Helical" evidence="8">
    <location>
        <begin position="167"/>
        <end position="184"/>
    </location>
</feature>
<feature type="transmembrane region" description="Helical" evidence="8">
    <location>
        <begin position="131"/>
        <end position="155"/>
    </location>
</feature>
<dbReference type="PANTHER" id="PTHR43298">
    <property type="entry name" value="MULTIDRUG RESISTANCE PROTEIN NORM-RELATED"/>
    <property type="match status" value="1"/>
</dbReference>
<feature type="transmembrane region" description="Helical" evidence="8">
    <location>
        <begin position="284"/>
        <end position="308"/>
    </location>
</feature>
<evidence type="ECO:0000256" key="4">
    <source>
        <dbReference type="ARBA" id="ARBA00022692"/>
    </source>
</evidence>
<feature type="transmembrane region" description="Helical" evidence="8">
    <location>
        <begin position="20"/>
        <end position="40"/>
    </location>
</feature>
<keyword evidence="5 8" id="KW-1133">Transmembrane helix</keyword>
<evidence type="ECO:0000313" key="9">
    <source>
        <dbReference type="EMBL" id="RXI50584.1"/>
    </source>
</evidence>
<comment type="caution">
    <text evidence="9">The sequence shown here is derived from an EMBL/GenBank/DDBJ whole genome shotgun (WGS) entry which is preliminary data.</text>
</comment>
<dbReference type="GO" id="GO:0005886">
    <property type="term" value="C:plasma membrane"/>
    <property type="evidence" value="ECO:0007669"/>
    <property type="project" value="TreeGrafter"/>
</dbReference>
<accession>A0A4Q0VEE2</accession>
<dbReference type="InterPro" id="IPR050222">
    <property type="entry name" value="MATE_MdtK"/>
</dbReference>
<keyword evidence="4 8" id="KW-0812">Transmembrane</keyword>
<feature type="transmembrane region" description="Helical" evidence="8">
    <location>
        <begin position="454"/>
        <end position="477"/>
    </location>
</feature>
<feature type="transmembrane region" description="Helical" evidence="8">
    <location>
        <begin position="397"/>
        <end position="415"/>
    </location>
</feature>
<feature type="transmembrane region" description="Helical" evidence="8">
    <location>
        <begin position="421"/>
        <end position="442"/>
    </location>
</feature>
<evidence type="ECO:0000256" key="5">
    <source>
        <dbReference type="ARBA" id="ARBA00022989"/>
    </source>
</evidence>
<dbReference type="AlphaFoldDB" id="A0A4Q0VEE2"/>
<dbReference type="InterPro" id="IPR002797">
    <property type="entry name" value="Polysacc_synth"/>
</dbReference>
<dbReference type="EMBL" id="QMAP01000001">
    <property type="protein sequence ID" value="RXI50584.1"/>
    <property type="molecule type" value="Genomic_DNA"/>
</dbReference>
<dbReference type="NCBIfam" id="TIGR02900">
    <property type="entry name" value="spore_V_B"/>
    <property type="match status" value="1"/>
</dbReference>
<evidence type="ECO:0000256" key="7">
    <source>
        <dbReference type="ARBA" id="ARBA00031636"/>
    </source>
</evidence>
<name>A0A4Q0VEE2_CLOTA</name>
<evidence type="ECO:0000256" key="1">
    <source>
        <dbReference type="ARBA" id="ARBA00004141"/>
    </source>
</evidence>
<dbReference type="Pfam" id="PF01943">
    <property type="entry name" value="Polysacc_synt"/>
    <property type="match status" value="1"/>
</dbReference>
<protein>
    <recommendedName>
        <fullName evidence="7">Multidrug-efflux transporter</fullName>
    </recommendedName>
</protein>
<keyword evidence="3" id="KW-0813">Transport</keyword>
<dbReference type="InterPro" id="IPR024923">
    <property type="entry name" value="PG_synth_SpoVB"/>
</dbReference>
<evidence type="ECO:0000256" key="3">
    <source>
        <dbReference type="ARBA" id="ARBA00022448"/>
    </source>
</evidence>
<feature type="transmembrane region" description="Helical" evidence="8">
    <location>
        <begin position="196"/>
        <end position="217"/>
    </location>
</feature>
<evidence type="ECO:0000313" key="10">
    <source>
        <dbReference type="Proteomes" id="UP000290921"/>
    </source>
</evidence>